<proteinExistence type="inferred from homology"/>
<feature type="region of interest" description="Disordered" evidence="7">
    <location>
        <begin position="134"/>
        <end position="181"/>
    </location>
</feature>
<dbReference type="Proteomes" id="UP000248544">
    <property type="component" value="Unassembled WGS sequence"/>
</dbReference>
<reference evidence="9 10" key="1">
    <citation type="submission" date="2018-01" db="EMBL/GenBank/DDBJ databases">
        <title>Draft genome sequence of Sphaerisporangium sp. 7K107.</title>
        <authorList>
            <person name="Sahin N."/>
            <person name="Saygin H."/>
            <person name="Ay H."/>
        </authorList>
    </citation>
    <scope>NUCLEOTIDE SEQUENCE [LARGE SCALE GENOMIC DNA]</scope>
    <source>
        <strain evidence="9 10">7K107</strain>
    </source>
</reference>
<evidence type="ECO:0000256" key="2">
    <source>
        <dbReference type="ARBA" id="ARBA00006679"/>
    </source>
</evidence>
<dbReference type="PANTHER" id="PTHR33452:SF1">
    <property type="entry name" value="INNER MEMBRANE PROTEIN YPHA-RELATED"/>
    <property type="match status" value="1"/>
</dbReference>
<evidence type="ECO:0000256" key="7">
    <source>
        <dbReference type="SAM" id="MobiDB-lite"/>
    </source>
</evidence>
<feature type="transmembrane region" description="Helical" evidence="8">
    <location>
        <begin position="65"/>
        <end position="91"/>
    </location>
</feature>
<keyword evidence="10" id="KW-1185">Reference proteome</keyword>
<evidence type="ECO:0008006" key="11">
    <source>
        <dbReference type="Google" id="ProtNLM"/>
    </source>
</evidence>
<evidence type="ECO:0000256" key="3">
    <source>
        <dbReference type="ARBA" id="ARBA00022475"/>
    </source>
</evidence>
<protein>
    <recommendedName>
        <fullName evidence="11">DoxX family protein</fullName>
    </recommendedName>
</protein>
<comment type="similarity">
    <text evidence="2">Belongs to the DoxX family.</text>
</comment>
<evidence type="ECO:0000313" key="10">
    <source>
        <dbReference type="Proteomes" id="UP000248544"/>
    </source>
</evidence>
<evidence type="ECO:0000256" key="8">
    <source>
        <dbReference type="SAM" id="Phobius"/>
    </source>
</evidence>
<gene>
    <name evidence="9" type="ORF">C1I98_23970</name>
</gene>
<keyword evidence="3" id="KW-1003">Cell membrane</keyword>
<comment type="caution">
    <text evidence="9">The sequence shown here is derived from an EMBL/GenBank/DDBJ whole genome shotgun (WGS) entry which is preliminary data.</text>
</comment>
<keyword evidence="5 8" id="KW-1133">Transmembrane helix</keyword>
<comment type="subcellular location">
    <subcellularLocation>
        <location evidence="1">Cell membrane</location>
        <topology evidence="1">Multi-pass membrane protein</topology>
    </subcellularLocation>
</comment>
<sequence length="213" mass="22008">MRRWLYDIAALIARLIVGVIFMAHGLQKIRAGGVGPTAAGFAEMGIPMPQVAAGLTMAVELIGGALLILGLITPLAALLLAVVCAAAAIFVHARNGIFISDGGFELVGGLGSAALLLAAGGGPKAVTPPIWRTRPTTSSAAARRRPSRGHWTSGPRPRGRARPAAMPHLRRRRSRAGGAAKVSPALVEVHCAHFPRTARRTAYQGEAALGCGP</sequence>
<dbReference type="InterPro" id="IPR032808">
    <property type="entry name" value="DoxX"/>
</dbReference>
<organism evidence="9 10">
    <name type="scientific">Spongiactinospora gelatinilytica</name>
    <dbReference type="NCBI Taxonomy" id="2666298"/>
    <lineage>
        <taxon>Bacteria</taxon>
        <taxon>Bacillati</taxon>
        <taxon>Actinomycetota</taxon>
        <taxon>Actinomycetes</taxon>
        <taxon>Streptosporangiales</taxon>
        <taxon>Streptosporangiaceae</taxon>
        <taxon>Spongiactinospora</taxon>
    </lineage>
</organism>
<evidence type="ECO:0000256" key="1">
    <source>
        <dbReference type="ARBA" id="ARBA00004651"/>
    </source>
</evidence>
<dbReference type="EMBL" id="POUA01000211">
    <property type="protein sequence ID" value="PZG38891.1"/>
    <property type="molecule type" value="Genomic_DNA"/>
</dbReference>
<evidence type="ECO:0000256" key="6">
    <source>
        <dbReference type="ARBA" id="ARBA00023136"/>
    </source>
</evidence>
<dbReference type="InterPro" id="IPR051907">
    <property type="entry name" value="DoxX-like_oxidoreductase"/>
</dbReference>
<dbReference type="PANTHER" id="PTHR33452">
    <property type="entry name" value="OXIDOREDUCTASE CATD-RELATED"/>
    <property type="match status" value="1"/>
</dbReference>
<dbReference type="AlphaFoldDB" id="A0A2W2FT44"/>
<dbReference type="Pfam" id="PF07681">
    <property type="entry name" value="DoxX"/>
    <property type="match status" value="1"/>
</dbReference>
<keyword evidence="4 8" id="KW-0812">Transmembrane</keyword>
<accession>A0A2W2FT44</accession>
<dbReference type="RefSeq" id="WP_111169691.1">
    <property type="nucleotide sequence ID" value="NZ_POUA01000211.1"/>
</dbReference>
<feature type="transmembrane region" description="Helical" evidence="8">
    <location>
        <begin position="6"/>
        <end position="26"/>
    </location>
</feature>
<evidence type="ECO:0000256" key="4">
    <source>
        <dbReference type="ARBA" id="ARBA00022692"/>
    </source>
</evidence>
<keyword evidence="6 8" id="KW-0472">Membrane</keyword>
<evidence type="ECO:0000313" key="9">
    <source>
        <dbReference type="EMBL" id="PZG38891.1"/>
    </source>
</evidence>
<name>A0A2W2FT44_9ACTN</name>
<dbReference type="GO" id="GO:0005886">
    <property type="term" value="C:plasma membrane"/>
    <property type="evidence" value="ECO:0007669"/>
    <property type="project" value="UniProtKB-SubCell"/>
</dbReference>
<evidence type="ECO:0000256" key="5">
    <source>
        <dbReference type="ARBA" id="ARBA00022989"/>
    </source>
</evidence>